<feature type="transmembrane region" description="Helical" evidence="6">
    <location>
        <begin position="378"/>
        <end position="398"/>
    </location>
</feature>
<sequence>MNLLSRSTFESARDWALYNRIARRILPFLFVLYIISFLDRVNVGFAKLQMAADIGLSDTAFGFGAGVFFIGYCLCEIPSNLMLQRLGAKFWIARIMVLWGIVSSCMLFVHSPNSFYVLRFLLGITEAGFYPGIVLYLTYWFPAYARSQAMAYFNLGIALAGVLGSPLSGWIMQTFAGVWGLAGWQWLFLLEGSPAILFGVVTYFYLDNGPGKVHWLSAEDNARVTGQLTAERASSERDGARHDFRAAFSNVGIWCLIVTNFTLLCGTYGVSFWMPQIVKNLGIRNLITTGLLAAVPFAVAAVVMIIVSKHSDRTKERRWHGTIATLLSAGGLAFSACFHAQPWLSLIGLSVAMAGGLSAFCVLWALPGILLTGQAAAAAIALMAMIGNLGGYASPFLIGWLRDRTGHLESGLYALAAATLVGAITMACVPQLRQRRRASGNARFGDTPV</sequence>
<comment type="subcellular location">
    <subcellularLocation>
        <location evidence="1">Membrane</location>
        <topology evidence="1">Multi-pass membrane protein</topology>
    </subcellularLocation>
</comment>
<proteinExistence type="predicted"/>
<evidence type="ECO:0000256" key="6">
    <source>
        <dbReference type="SAM" id="Phobius"/>
    </source>
</evidence>
<feature type="transmembrane region" description="Helical" evidence="6">
    <location>
        <begin position="286"/>
        <end position="307"/>
    </location>
</feature>
<reference evidence="9" key="1">
    <citation type="journal article" date="2019" name="Int. J. Syst. Evol. Microbiol.">
        <title>The Global Catalogue of Microorganisms (GCM) 10K type strain sequencing project: providing services to taxonomists for standard genome sequencing and annotation.</title>
        <authorList>
            <consortium name="The Broad Institute Genomics Platform"/>
            <consortium name="The Broad Institute Genome Sequencing Center for Infectious Disease"/>
            <person name="Wu L."/>
            <person name="Ma J."/>
        </authorList>
    </citation>
    <scope>NUCLEOTIDE SEQUENCE [LARGE SCALE GENOMIC DNA]</scope>
    <source>
        <strain evidence="9">CGMCC 1.15103</strain>
    </source>
</reference>
<feature type="domain" description="Major facilitator superfamily (MFS) profile" evidence="7">
    <location>
        <begin position="25"/>
        <end position="434"/>
    </location>
</feature>
<dbReference type="Proteomes" id="UP000602004">
    <property type="component" value="Unassembled WGS sequence"/>
</dbReference>
<evidence type="ECO:0000256" key="3">
    <source>
        <dbReference type="ARBA" id="ARBA00022692"/>
    </source>
</evidence>
<accession>A0ABQ1LU68</accession>
<evidence type="ECO:0000256" key="2">
    <source>
        <dbReference type="ARBA" id="ARBA00022448"/>
    </source>
</evidence>
<protein>
    <submittedName>
        <fullName evidence="8">MFS transporter</fullName>
    </submittedName>
</protein>
<evidence type="ECO:0000256" key="4">
    <source>
        <dbReference type="ARBA" id="ARBA00022989"/>
    </source>
</evidence>
<feature type="transmembrane region" description="Helical" evidence="6">
    <location>
        <begin position="319"/>
        <end position="341"/>
    </location>
</feature>
<evidence type="ECO:0000259" key="7">
    <source>
        <dbReference type="PROSITE" id="PS50850"/>
    </source>
</evidence>
<dbReference type="Gene3D" id="1.20.1250.20">
    <property type="entry name" value="MFS general substrate transporter like domains"/>
    <property type="match status" value="2"/>
</dbReference>
<evidence type="ECO:0000256" key="1">
    <source>
        <dbReference type="ARBA" id="ARBA00004141"/>
    </source>
</evidence>
<keyword evidence="9" id="KW-1185">Reference proteome</keyword>
<keyword evidence="4 6" id="KW-1133">Transmembrane helix</keyword>
<evidence type="ECO:0000313" key="8">
    <source>
        <dbReference type="EMBL" id="GGC29524.1"/>
    </source>
</evidence>
<feature type="transmembrane region" description="Helical" evidence="6">
    <location>
        <begin position="59"/>
        <end position="79"/>
    </location>
</feature>
<dbReference type="PANTHER" id="PTHR43791">
    <property type="entry name" value="PERMEASE-RELATED"/>
    <property type="match status" value="1"/>
</dbReference>
<dbReference type="SUPFAM" id="SSF103473">
    <property type="entry name" value="MFS general substrate transporter"/>
    <property type="match status" value="1"/>
</dbReference>
<evidence type="ECO:0000256" key="5">
    <source>
        <dbReference type="ARBA" id="ARBA00023136"/>
    </source>
</evidence>
<keyword evidence="3 6" id="KW-0812">Transmembrane</keyword>
<feature type="transmembrane region" description="Helical" evidence="6">
    <location>
        <begin position="251"/>
        <end position="274"/>
    </location>
</feature>
<dbReference type="EMBL" id="BMHL01000002">
    <property type="protein sequence ID" value="GGC29524.1"/>
    <property type="molecule type" value="Genomic_DNA"/>
</dbReference>
<dbReference type="PROSITE" id="PS50850">
    <property type="entry name" value="MFS"/>
    <property type="match status" value="1"/>
</dbReference>
<feature type="transmembrane region" description="Helical" evidence="6">
    <location>
        <begin position="21"/>
        <end position="39"/>
    </location>
</feature>
<name>A0ABQ1LU68_9BURK</name>
<dbReference type="InterPro" id="IPR011701">
    <property type="entry name" value="MFS"/>
</dbReference>
<keyword evidence="2" id="KW-0813">Transport</keyword>
<dbReference type="InterPro" id="IPR036259">
    <property type="entry name" value="MFS_trans_sf"/>
</dbReference>
<dbReference type="PANTHER" id="PTHR43791:SF36">
    <property type="entry name" value="TRANSPORTER, PUTATIVE (AFU_ORTHOLOGUE AFUA_6G08340)-RELATED"/>
    <property type="match status" value="1"/>
</dbReference>
<evidence type="ECO:0000313" key="9">
    <source>
        <dbReference type="Proteomes" id="UP000602004"/>
    </source>
</evidence>
<organism evidence="8 9">
    <name type="scientific">Paraburkholderia caffeinilytica</name>
    <dbReference type="NCBI Taxonomy" id="1761016"/>
    <lineage>
        <taxon>Bacteria</taxon>
        <taxon>Pseudomonadati</taxon>
        <taxon>Pseudomonadota</taxon>
        <taxon>Betaproteobacteria</taxon>
        <taxon>Burkholderiales</taxon>
        <taxon>Burkholderiaceae</taxon>
        <taxon>Paraburkholderia</taxon>
    </lineage>
</organism>
<dbReference type="Pfam" id="PF07690">
    <property type="entry name" value="MFS_1"/>
    <property type="match status" value="1"/>
</dbReference>
<gene>
    <name evidence="8" type="ORF">GCM10011400_15180</name>
</gene>
<dbReference type="CDD" id="cd17319">
    <property type="entry name" value="MFS_ExuT_GudP_like"/>
    <property type="match status" value="1"/>
</dbReference>
<dbReference type="RefSeq" id="WP_115782692.1">
    <property type="nucleotide sequence ID" value="NZ_BMHL01000002.1"/>
</dbReference>
<feature type="transmembrane region" description="Helical" evidence="6">
    <location>
        <begin position="410"/>
        <end position="429"/>
    </location>
</feature>
<keyword evidence="5 6" id="KW-0472">Membrane</keyword>
<feature type="transmembrane region" description="Helical" evidence="6">
    <location>
        <begin position="347"/>
        <end position="366"/>
    </location>
</feature>
<dbReference type="InterPro" id="IPR020846">
    <property type="entry name" value="MFS_dom"/>
</dbReference>
<feature type="transmembrane region" description="Helical" evidence="6">
    <location>
        <begin position="91"/>
        <end position="110"/>
    </location>
</feature>
<feature type="transmembrane region" description="Helical" evidence="6">
    <location>
        <begin position="116"/>
        <end position="139"/>
    </location>
</feature>
<feature type="transmembrane region" description="Helical" evidence="6">
    <location>
        <begin position="151"/>
        <end position="172"/>
    </location>
</feature>
<feature type="transmembrane region" description="Helical" evidence="6">
    <location>
        <begin position="184"/>
        <end position="206"/>
    </location>
</feature>
<comment type="caution">
    <text evidence="8">The sequence shown here is derived from an EMBL/GenBank/DDBJ whole genome shotgun (WGS) entry which is preliminary data.</text>
</comment>